<organism evidence="7 8">
    <name type="scientific">Candidatus Glassbacteria bacterium GWA2_58_10</name>
    <dbReference type="NCBI Taxonomy" id="1817865"/>
    <lineage>
        <taxon>Bacteria</taxon>
        <taxon>Candidatus Glassiibacteriota</taxon>
    </lineage>
</organism>
<evidence type="ECO:0000256" key="2">
    <source>
        <dbReference type="ARBA" id="ARBA00011838"/>
    </source>
</evidence>
<comment type="subunit">
    <text evidence="2">Part of the 50S ribosomal subunit.</text>
</comment>
<dbReference type="InterPro" id="IPR036919">
    <property type="entry name" value="Ribo_uL30_ferredoxin-like_sf"/>
</dbReference>
<dbReference type="PIRSF" id="PIRSF002211">
    <property type="entry name" value="Ribosomal_L30_bac-type"/>
    <property type="match status" value="1"/>
</dbReference>
<gene>
    <name evidence="7" type="ORF">A2Z86_11035</name>
</gene>
<dbReference type="GO" id="GO:0022625">
    <property type="term" value="C:cytosolic large ribosomal subunit"/>
    <property type="evidence" value="ECO:0007669"/>
    <property type="project" value="TreeGrafter"/>
</dbReference>
<sequence>MSKKLKITQIRSGIRAIGKQQATLRALRLTHHQKSVVHEDTPQIRGMIFKVQHLLKVEETN</sequence>
<name>A0A1F5YHW0_9BACT</name>
<dbReference type="GO" id="GO:0003735">
    <property type="term" value="F:structural constituent of ribosome"/>
    <property type="evidence" value="ECO:0007669"/>
    <property type="project" value="InterPro"/>
</dbReference>
<evidence type="ECO:0000256" key="3">
    <source>
        <dbReference type="ARBA" id="ARBA00022980"/>
    </source>
</evidence>
<evidence type="ECO:0000256" key="1">
    <source>
        <dbReference type="ARBA" id="ARBA00007594"/>
    </source>
</evidence>
<dbReference type="PANTHER" id="PTHR15892">
    <property type="entry name" value="MITOCHONDRIAL RIBOSOMAL PROTEIN L30"/>
    <property type="match status" value="1"/>
</dbReference>
<dbReference type="Pfam" id="PF00327">
    <property type="entry name" value="Ribosomal_L30"/>
    <property type="match status" value="1"/>
</dbReference>
<evidence type="ECO:0000256" key="5">
    <source>
        <dbReference type="ARBA" id="ARBA00035492"/>
    </source>
</evidence>
<dbReference type="AlphaFoldDB" id="A0A1F5YHW0"/>
<dbReference type="EMBL" id="MFIV01000013">
    <property type="protein sequence ID" value="OGF99734.1"/>
    <property type="molecule type" value="Genomic_DNA"/>
</dbReference>
<dbReference type="Proteomes" id="UP000176992">
    <property type="component" value="Unassembled WGS sequence"/>
</dbReference>
<proteinExistence type="inferred from homology"/>
<evidence type="ECO:0000313" key="7">
    <source>
        <dbReference type="EMBL" id="OGF99734.1"/>
    </source>
</evidence>
<dbReference type="GO" id="GO:0006412">
    <property type="term" value="P:translation"/>
    <property type="evidence" value="ECO:0007669"/>
    <property type="project" value="InterPro"/>
</dbReference>
<keyword evidence="3 7" id="KW-0689">Ribosomal protein</keyword>
<evidence type="ECO:0000313" key="8">
    <source>
        <dbReference type="Proteomes" id="UP000176992"/>
    </source>
</evidence>
<accession>A0A1F5YHW0</accession>
<protein>
    <recommendedName>
        <fullName evidence="5">50S ribosomal protein L30</fullName>
    </recommendedName>
</protein>
<keyword evidence="4" id="KW-0687">Ribonucleoprotein</keyword>
<dbReference type="SUPFAM" id="SSF55129">
    <property type="entry name" value="Ribosomal protein L30p/L7e"/>
    <property type="match status" value="1"/>
</dbReference>
<dbReference type="CDD" id="cd01658">
    <property type="entry name" value="Ribosomal_L30"/>
    <property type="match status" value="1"/>
</dbReference>
<feature type="domain" description="Large ribosomal subunit protein uL30-like ferredoxin-like fold" evidence="6">
    <location>
        <begin position="5"/>
        <end position="54"/>
    </location>
</feature>
<evidence type="ECO:0000256" key="4">
    <source>
        <dbReference type="ARBA" id="ARBA00023274"/>
    </source>
</evidence>
<dbReference type="InterPro" id="IPR005996">
    <property type="entry name" value="Ribosomal_uL30_bac-type"/>
</dbReference>
<comment type="similarity">
    <text evidence="1">Belongs to the universal ribosomal protein uL30 family.</text>
</comment>
<dbReference type="Gene3D" id="3.30.1390.20">
    <property type="entry name" value="Ribosomal protein L30, ferredoxin-like fold domain"/>
    <property type="match status" value="1"/>
</dbReference>
<comment type="caution">
    <text evidence="7">The sequence shown here is derived from an EMBL/GenBank/DDBJ whole genome shotgun (WGS) entry which is preliminary data.</text>
</comment>
<evidence type="ECO:0000259" key="6">
    <source>
        <dbReference type="Pfam" id="PF00327"/>
    </source>
</evidence>
<dbReference type="NCBIfam" id="TIGR01308">
    <property type="entry name" value="rpmD_bact"/>
    <property type="match status" value="1"/>
</dbReference>
<dbReference type="InterPro" id="IPR016082">
    <property type="entry name" value="Ribosomal_uL30_ferredoxin-like"/>
</dbReference>
<dbReference type="HAMAP" id="MF_01371_B">
    <property type="entry name" value="Ribosomal_uL30_B"/>
    <property type="match status" value="1"/>
</dbReference>
<reference evidence="7 8" key="1">
    <citation type="journal article" date="2016" name="Nat. Commun.">
        <title>Thousands of microbial genomes shed light on interconnected biogeochemical processes in an aquifer system.</title>
        <authorList>
            <person name="Anantharaman K."/>
            <person name="Brown C.T."/>
            <person name="Hug L.A."/>
            <person name="Sharon I."/>
            <person name="Castelle C.J."/>
            <person name="Probst A.J."/>
            <person name="Thomas B.C."/>
            <person name="Singh A."/>
            <person name="Wilkins M.J."/>
            <person name="Karaoz U."/>
            <person name="Brodie E.L."/>
            <person name="Williams K.H."/>
            <person name="Hubbard S.S."/>
            <person name="Banfield J.F."/>
        </authorList>
    </citation>
    <scope>NUCLEOTIDE SEQUENCE [LARGE SCALE GENOMIC DNA]</scope>
</reference>
<dbReference type="PANTHER" id="PTHR15892:SF2">
    <property type="entry name" value="LARGE RIBOSOMAL SUBUNIT PROTEIN UL30M"/>
    <property type="match status" value="1"/>
</dbReference>